<evidence type="ECO:0000313" key="1">
    <source>
        <dbReference type="EMBL" id="MBE0381074.1"/>
    </source>
</evidence>
<evidence type="ECO:0000313" key="2">
    <source>
        <dbReference type="Proteomes" id="UP000615003"/>
    </source>
</evidence>
<dbReference type="EMBL" id="AQGW01000013">
    <property type="protein sequence ID" value="MBE0381074.1"/>
    <property type="molecule type" value="Genomic_DNA"/>
</dbReference>
<evidence type="ECO:0008006" key="3">
    <source>
        <dbReference type="Google" id="ProtNLM"/>
    </source>
</evidence>
<keyword evidence="2" id="KW-1185">Reference proteome</keyword>
<gene>
    <name evidence="1" type="ORF">PCARR_a2795</name>
</gene>
<accession>A0ABR9EP65</accession>
<name>A0ABR9EP65_PSEVC</name>
<comment type="caution">
    <text evidence="1">The sequence shown here is derived from an EMBL/GenBank/DDBJ whole genome shotgun (WGS) entry which is preliminary data.</text>
</comment>
<sequence>MVFTLSVGVSDFRGSMHVVNKKATHSFLQRCINNTFKFFN</sequence>
<reference evidence="1 2" key="1">
    <citation type="submission" date="2015-06" db="EMBL/GenBank/DDBJ databases">
        <title>Genome sequence of Pseudoalteromonas carrageenovora.</title>
        <authorList>
            <person name="Xie B.-B."/>
            <person name="Rong J.-C."/>
            <person name="Qin Q.-L."/>
            <person name="Zhang Y.-Z."/>
        </authorList>
    </citation>
    <scope>NUCLEOTIDE SEQUENCE [LARGE SCALE GENOMIC DNA]</scope>
    <source>
        <strain evidence="1 2">IAM 12662</strain>
    </source>
</reference>
<organism evidence="1 2">
    <name type="scientific">Pseudoalteromonas carrageenovora IAM 12662</name>
    <dbReference type="NCBI Taxonomy" id="1314868"/>
    <lineage>
        <taxon>Bacteria</taxon>
        <taxon>Pseudomonadati</taxon>
        <taxon>Pseudomonadota</taxon>
        <taxon>Gammaproteobacteria</taxon>
        <taxon>Alteromonadales</taxon>
        <taxon>Pseudoalteromonadaceae</taxon>
        <taxon>Pseudoalteromonas</taxon>
    </lineage>
</organism>
<proteinExistence type="predicted"/>
<dbReference type="Proteomes" id="UP000615003">
    <property type="component" value="Unassembled WGS sequence"/>
</dbReference>
<protein>
    <recommendedName>
        <fullName evidence="3">Transposase</fullName>
    </recommendedName>
</protein>